<protein>
    <recommendedName>
        <fullName evidence="3">UspA domain-containing protein</fullName>
    </recommendedName>
</protein>
<evidence type="ECO:0000259" key="3">
    <source>
        <dbReference type="Pfam" id="PF00582"/>
    </source>
</evidence>
<dbReference type="PANTHER" id="PTHR46268:SF6">
    <property type="entry name" value="UNIVERSAL STRESS PROTEIN UP12"/>
    <property type="match status" value="1"/>
</dbReference>
<proteinExistence type="inferred from homology"/>
<accession>A0ABP8X838</accession>
<reference evidence="5" key="1">
    <citation type="journal article" date="2019" name="Int. J. Syst. Evol. Microbiol.">
        <title>The Global Catalogue of Microorganisms (GCM) 10K type strain sequencing project: providing services to taxonomists for standard genome sequencing and annotation.</title>
        <authorList>
            <consortium name="The Broad Institute Genomics Platform"/>
            <consortium name="The Broad Institute Genome Sequencing Center for Infectious Disease"/>
            <person name="Wu L."/>
            <person name="Ma J."/>
        </authorList>
    </citation>
    <scope>NUCLEOTIDE SEQUENCE [LARGE SCALE GENOMIC DNA]</scope>
    <source>
        <strain evidence="5">JCM 17975</strain>
    </source>
</reference>
<dbReference type="PANTHER" id="PTHR46268">
    <property type="entry name" value="STRESS RESPONSE PROTEIN NHAX"/>
    <property type="match status" value="1"/>
</dbReference>
<comment type="similarity">
    <text evidence="1">Belongs to the universal stress protein A family.</text>
</comment>
<dbReference type="Proteomes" id="UP001500843">
    <property type="component" value="Unassembled WGS sequence"/>
</dbReference>
<name>A0ABP8X838_9MICO</name>
<dbReference type="Gene3D" id="3.40.50.620">
    <property type="entry name" value="HUPs"/>
    <property type="match status" value="1"/>
</dbReference>
<dbReference type="InterPro" id="IPR006016">
    <property type="entry name" value="UspA"/>
</dbReference>
<keyword evidence="5" id="KW-1185">Reference proteome</keyword>
<dbReference type="SUPFAM" id="SSF52402">
    <property type="entry name" value="Adenine nucleotide alpha hydrolases-like"/>
    <property type="match status" value="1"/>
</dbReference>
<gene>
    <name evidence="4" type="ORF">GCM10023198_24530</name>
</gene>
<dbReference type="EMBL" id="BAABHM010000011">
    <property type="protein sequence ID" value="GAA4702390.1"/>
    <property type="molecule type" value="Genomic_DNA"/>
</dbReference>
<feature type="region of interest" description="Disordered" evidence="2">
    <location>
        <begin position="1"/>
        <end position="36"/>
    </location>
</feature>
<dbReference type="PRINTS" id="PR01438">
    <property type="entry name" value="UNVRSLSTRESS"/>
</dbReference>
<feature type="compositionally biased region" description="Gly residues" evidence="2">
    <location>
        <begin position="22"/>
        <end position="34"/>
    </location>
</feature>
<evidence type="ECO:0000256" key="2">
    <source>
        <dbReference type="SAM" id="MobiDB-lite"/>
    </source>
</evidence>
<organism evidence="4 5">
    <name type="scientific">Promicromonospora umidemergens</name>
    <dbReference type="NCBI Taxonomy" id="629679"/>
    <lineage>
        <taxon>Bacteria</taxon>
        <taxon>Bacillati</taxon>
        <taxon>Actinomycetota</taxon>
        <taxon>Actinomycetes</taxon>
        <taxon>Micrococcales</taxon>
        <taxon>Promicromonosporaceae</taxon>
        <taxon>Promicromonospora</taxon>
    </lineage>
</organism>
<dbReference type="RefSeq" id="WP_253867454.1">
    <property type="nucleotide sequence ID" value="NZ_BAABHM010000011.1"/>
</dbReference>
<evidence type="ECO:0000256" key="1">
    <source>
        <dbReference type="ARBA" id="ARBA00008791"/>
    </source>
</evidence>
<dbReference type="InterPro" id="IPR006015">
    <property type="entry name" value="Universal_stress_UspA"/>
</dbReference>
<evidence type="ECO:0000313" key="5">
    <source>
        <dbReference type="Proteomes" id="UP001500843"/>
    </source>
</evidence>
<feature type="compositionally biased region" description="Low complexity" evidence="2">
    <location>
        <begin position="11"/>
        <end position="21"/>
    </location>
</feature>
<dbReference type="Pfam" id="PF00582">
    <property type="entry name" value="Usp"/>
    <property type="match status" value="1"/>
</dbReference>
<feature type="domain" description="UspA" evidence="3">
    <location>
        <begin position="85"/>
        <end position="163"/>
    </location>
</feature>
<comment type="caution">
    <text evidence="4">The sequence shown here is derived from an EMBL/GenBank/DDBJ whole genome shotgun (WGS) entry which is preliminary data.</text>
</comment>
<evidence type="ECO:0000313" key="4">
    <source>
        <dbReference type="EMBL" id="GAA4702390.1"/>
    </source>
</evidence>
<dbReference type="CDD" id="cd00293">
    <property type="entry name" value="USP-like"/>
    <property type="match status" value="1"/>
</dbReference>
<sequence length="169" mass="17355">MTKDAQHQESGLDAGLDTGLDTGPGTGPGNGPGSADGWVVVAWTPDAFGDAALEHGIAWAREGGRGVAVVNGTRGDALVDERFAAPAGLADLAERLRGTGLPHVVRQEMGRDVADQVLDVAEELSARLVVVGLRHRSPVGKLLMGSVAQRILLTAECPVLAVKPGSRPG</sequence>
<dbReference type="InterPro" id="IPR014729">
    <property type="entry name" value="Rossmann-like_a/b/a_fold"/>
</dbReference>